<evidence type="ECO:0000256" key="3">
    <source>
        <dbReference type="ARBA" id="ARBA00012611"/>
    </source>
</evidence>
<feature type="signal peptide" evidence="12">
    <location>
        <begin position="1"/>
        <end position="18"/>
    </location>
</feature>
<evidence type="ECO:0000256" key="1">
    <source>
        <dbReference type="ARBA" id="ARBA00004389"/>
    </source>
</evidence>
<keyword evidence="6" id="KW-0808">Transferase</keyword>
<keyword evidence="8" id="KW-0256">Endoplasmic reticulum</keyword>
<gene>
    <name evidence="14" type="primary">alg1</name>
    <name evidence="14" type="ORF">SOMG_01785</name>
</gene>
<dbReference type="PANTHER" id="PTHR13036:SF0">
    <property type="entry name" value="CHITOBIOSYLDIPHOSPHODOLICHOL BETA-MANNOSYLTRANSFERASE"/>
    <property type="match status" value="1"/>
</dbReference>
<dbReference type="InterPro" id="IPR026051">
    <property type="entry name" value="ALG1-like"/>
</dbReference>
<dbReference type="GeneID" id="80875267"/>
<dbReference type="GO" id="GO:0005789">
    <property type="term" value="C:endoplasmic reticulum membrane"/>
    <property type="evidence" value="ECO:0007669"/>
    <property type="project" value="UniProtKB-SubCell"/>
</dbReference>
<proteinExistence type="predicted"/>
<name>A0AAE9W865_9SCHI</name>
<comment type="subcellular location">
    <subcellularLocation>
        <location evidence="1">Endoplasmic reticulum membrane</location>
        <topology evidence="1">Single-pass membrane protein</topology>
    </subcellularLocation>
</comment>
<evidence type="ECO:0000313" key="14">
    <source>
        <dbReference type="EMBL" id="WBW71535.1"/>
    </source>
</evidence>
<dbReference type="KEGG" id="som:SOMG_01785"/>
<evidence type="ECO:0000256" key="2">
    <source>
        <dbReference type="ARBA" id="ARBA00004922"/>
    </source>
</evidence>
<evidence type="ECO:0000256" key="4">
    <source>
        <dbReference type="ARBA" id="ARBA00015841"/>
    </source>
</evidence>
<comment type="function">
    <text evidence="11">Participates in the formation of the lipid-linked precursor oligosaccharide for N-glycosylation. Involved in assembling the dolichol-pyrophosphate-GlcNAc(2)-Man(5) intermediate on the cytoplasmic surface of the ER.</text>
</comment>
<dbReference type="AlphaFoldDB" id="A0AAE9W865"/>
<dbReference type="Proteomes" id="UP001212411">
    <property type="component" value="Chromosome 1"/>
</dbReference>
<dbReference type="InterPro" id="IPR028098">
    <property type="entry name" value="Glyco_trans_4-like_N"/>
</dbReference>
<keyword evidence="10" id="KW-0472">Membrane</keyword>
<keyword evidence="15" id="KW-1185">Reference proteome</keyword>
<dbReference type="PANTHER" id="PTHR13036">
    <property type="entry name" value="BETA1,4 MANNOSYLTRANSFERASE"/>
    <property type="match status" value="1"/>
</dbReference>
<evidence type="ECO:0000256" key="6">
    <source>
        <dbReference type="ARBA" id="ARBA00022679"/>
    </source>
</evidence>
<reference evidence="14 15" key="1">
    <citation type="journal article" date="2023" name="G3 (Bethesda)">
        <title>A high-quality reference genome for the fission yeast Schizosaccharomyces osmophilus.</title>
        <authorList>
            <person name="Jia G.S."/>
            <person name="Zhang W.C."/>
            <person name="Liang Y."/>
            <person name="Liu X.H."/>
            <person name="Rhind N."/>
            <person name="Pidoux A."/>
            <person name="Brysch-Herzberg M."/>
            <person name="Du L.L."/>
        </authorList>
    </citation>
    <scope>NUCLEOTIDE SEQUENCE [LARGE SCALE GENOMIC DNA]</scope>
    <source>
        <strain evidence="14 15">CBS 15793</strain>
    </source>
</reference>
<dbReference type="Pfam" id="PF13579">
    <property type="entry name" value="Glyco_trans_4_4"/>
    <property type="match status" value="1"/>
</dbReference>
<evidence type="ECO:0000256" key="9">
    <source>
        <dbReference type="ARBA" id="ARBA00022989"/>
    </source>
</evidence>
<organism evidence="14 15">
    <name type="scientific">Schizosaccharomyces osmophilus</name>
    <dbReference type="NCBI Taxonomy" id="2545709"/>
    <lineage>
        <taxon>Eukaryota</taxon>
        <taxon>Fungi</taxon>
        <taxon>Dikarya</taxon>
        <taxon>Ascomycota</taxon>
        <taxon>Taphrinomycotina</taxon>
        <taxon>Schizosaccharomycetes</taxon>
        <taxon>Schizosaccharomycetales</taxon>
        <taxon>Schizosaccharomycetaceae</taxon>
        <taxon>Schizosaccharomyces</taxon>
    </lineage>
</organism>
<dbReference type="RefSeq" id="XP_056035778.1">
    <property type="nucleotide sequence ID" value="XM_056180578.1"/>
</dbReference>
<protein>
    <recommendedName>
        <fullName evidence="4">Chitobiosyldiphosphodolichol beta-mannosyltransferase</fullName>
        <ecNumber evidence="3">2.4.1.142</ecNumber>
    </recommendedName>
</protein>
<sequence length="423" mass="48353">MLAIRILLFLSIVIFINSRRTAKNKRIIILVLGRIDQSPRMQYHALSFAKEGWKVDLVGYQDKKGPGLFRNHPNIKSHAIPTLPEHLAFRSRLSFLLIAPAKILHQLLSLLFILFKIKQASYLLVQNPPSIPTFFLGHVLYLLRGTRFVIDWHNFGYTILALKLGKQHPFVKVLRIYERVLAKGAFCHITVSHSMQQVLEGWGLRPCHVCYDRPPTHFQPLQAAARKSNLQVIPADFDPRKEKLLVTSTSWTPDENIYALWDALKMYSETQNAVPLLVLVTGKGPGKADFVNHIQENRLEKVRFCLPWFSSEDYPRAIACADFGVSLHQSSSGYDLPMKVVDLFGCGVPVVAWNFPAISELVHDNENGFIVDDSVKLYKKIEMLCSDERILRSVRQGALEESKLRWDDEWIKTIPNLFIVESS</sequence>
<evidence type="ECO:0000256" key="11">
    <source>
        <dbReference type="ARBA" id="ARBA00024899"/>
    </source>
</evidence>
<keyword evidence="9" id="KW-1133">Transmembrane helix</keyword>
<evidence type="ECO:0000256" key="8">
    <source>
        <dbReference type="ARBA" id="ARBA00022824"/>
    </source>
</evidence>
<keyword evidence="7" id="KW-0812">Transmembrane</keyword>
<dbReference type="Pfam" id="PF13692">
    <property type="entry name" value="Glyco_trans_1_4"/>
    <property type="match status" value="1"/>
</dbReference>
<evidence type="ECO:0000259" key="13">
    <source>
        <dbReference type="Pfam" id="PF13579"/>
    </source>
</evidence>
<accession>A0AAE9W865</accession>
<feature type="domain" description="Glycosyltransferase subfamily 4-like N-terminal" evidence="13">
    <location>
        <begin position="45"/>
        <end position="209"/>
    </location>
</feature>
<dbReference type="EC" id="2.4.1.142" evidence="3"/>
<dbReference type="GO" id="GO:0004578">
    <property type="term" value="F:chitobiosyldiphosphodolichol beta-mannosyltransferase activity"/>
    <property type="evidence" value="ECO:0007669"/>
    <property type="project" value="UniProtKB-EC"/>
</dbReference>
<evidence type="ECO:0000256" key="7">
    <source>
        <dbReference type="ARBA" id="ARBA00022692"/>
    </source>
</evidence>
<keyword evidence="12" id="KW-0732">Signal</keyword>
<evidence type="ECO:0000256" key="5">
    <source>
        <dbReference type="ARBA" id="ARBA00022676"/>
    </source>
</evidence>
<keyword evidence="5 14" id="KW-0328">Glycosyltransferase</keyword>
<feature type="chain" id="PRO_5042205899" description="Chitobiosyldiphosphodolichol beta-mannosyltransferase" evidence="12">
    <location>
        <begin position="19"/>
        <end position="423"/>
    </location>
</feature>
<dbReference type="EMBL" id="CP115611">
    <property type="protein sequence ID" value="WBW71535.1"/>
    <property type="molecule type" value="Genomic_DNA"/>
</dbReference>
<dbReference type="Gene3D" id="3.40.50.2000">
    <property type="entry name" value="Glycogen Phosphorylase B"/>
    <property type="match status" value="2"/>
</dbReference>
<dbReference type="SUPFAM" id="SSF53756">
    <property type="entry name" value="UDP-Glycosyltransferase/glycogen phosphorylase"/>
    <property type="match status" value="1"/>
</dbReference>
<evidence type="ECO:0000256" key="12">
    <source>
        <dbReference type="SAM" id="SignalP"/>
    </source>
</evidence>
<evidence type="ECO:0000256" key="10">
    <source>
        <dbReference type="ARBA" id="ARBA00023136"/>
    </source>
</evidence>
<comment type="pathway">
    <text evidence="2">Protein modification; protein glycosylation.</text>
</comment>
<evidence type="ECO:0000313" key="15">
    <source>
        <dbReference type="Proteomes" id="UP001212411"/>
    </source>
</evidence>